<comment type="caution">
    <text evidence="2">The sequence shown here is derived from an EMBL/GenBank/DDBJ whole genome shotgun (WGS) entry which is preliminary data.</text>
</comment>
<dbReference type="Proteomes" id="UP000586305">
    <property type="component" value="Unassembled WGS sequence"/>
</dbReference>
<dbReference type="EMBL" id="JABBPG010000001">
    <property type="protein sequence ID" value="NOU49614.1"/>
    <property type="molecule type" value="Genomic_DNA"/>
</dbReference>
<dbReference type="InterPro" id="IPR011010">
    <property type="entry name" value="DNA_brk_join_enz"/>
</dbReference>
<dbReference type="GO" id="GO:0015074">
    <property type="term" value="P:DNA integration"/>
    <property type="evidence" value="ECO:0007669"/>
    <property type="project" value="InterPro"/>
</dbReference>
<evidence type="ECO:0000313" key="3">
    <source>
        <dbReference type="Proteomes" id="UP000586305"/>
    </source>
</evidence>
<proteinExistence type="predicted"/>
<gene>
    <name evidence="2" type="ORF">HG263_03535</name>
</gene>
<dbReference type="GO" id="GO:0003677">
    <property type="term" value="F:DNA binding"/>
    <property type="evidence" value="ECO:0007669"/>
    <property type="project" value="InterPro"/>
</dbReference>
<name>A0A849VCD6_9GAMM</name>
<dbReference type="Gene3D" id="1.10.443.10">
    <property type="entry name" value="Intergrase catalytic core"/>
    <property type="match status" value="1"/>
</dbReference>
<evidence type="ECO:0000313" key="2">
    <source>
        <dbReference type="EMBL" id="NOU49614.1"/>
    </source>
</evidence>
<organism evidence="2 3">
    <name type="scientific">Pseudoalteromonas caenipelagi</name>
    <dbReference type="NCBI Taxonomy" id="2726988"/>
    <lineage>
        <taxon>Bacteria</taxon>
        <taxon>Pseudomonadati</taxon>
        <taxon>Pseudomonadota</taxon>
        <taxon>Gammaproteobacteria</taxon>
        <taxon>Alteromonadales</taxon>
        <taxon>Pseudoalteromonadaceae</taxon>
        <taxon>Pseudoalteromonas</taxon>
    </lineage>
</organism>
<dbReference type="InterPro" id="IPR013762">
    <property type="entry name" value="Integrase-like_cat_sf"/>
</dbReference>
<keyword evidence="1" id="KW-0233">DNA recombination</keyword>
<evidence type="ECO:0008006" key="4">
    <source>
        <dbReference type="Google" id="ProtNLM"/>
    </source>
</evidence>
<protein>
    <recommendedName>
        <fullName evidence="4">Tyr recombinase domain-containing protein</fullName>
    </recommendedName>
</protein>
<keyword evidence="3" id="KW-1185">Reference proteome</keyword>
<dbReference type="AlphaFoldDB" id="A0A849VCD6"/>
<dbReference type="SUPFAM" id="SSF56349">
    <property type="entry name" value="DNA breaking-rejoining enzymes"/>
    <property type="match status" value="1"/>
</dbReference>
<reference evidence="2 3" key="1">
    <citation type="submission" date="2020-04" db="EMBL/GenBank/DDBJ databases">
        <title>Pseudoalteromonas caenipelagi sp. nov., isolated from a tidal flat.</title>
        <authorList>
            <person name="Park S."/>
            <person name="Yoon J.-H."/>
        </authorList>
    </citation>
    <scope>NUCLEOTIDE SEQUENCE [LARGE SCALE GENOMIC DNA]</scope>
    <source>
        <strain evidence="2 3">JBTF-M23</strain>
    </source>
</reference>
<sequence>MTHQPPYQLRHIYASRMLKAEVNHVWLAKQMGHADWSMIHIIYGKWINESRDEINKVATNLALL</sequence>
<dbReference type="RefSeq" id="WP_171624679.1">
    <property type="nucleotide sequence ID" value="NZ_JABBPG010000001.1"/>
</dbReference>
<evidence type="ECO:0000256" key="1">
    <source>
        <dbReference type="ARBA" id="ARBA00023172"/>
    </source>
</evidence>
<dbReference type="GO" id="GO:0006310">
    <property type="term" value="P:DNA recombination"/>
    <property type="evidence" value="ECO:0007669"/>
    <property type="project" value="UniProtKB-KW"/>
</dbReference>
<accession>A0A849VCD6</accession>